<evidence type="ECO:0008006" key="9">
    <source>
        <dbReference type="Google" id="ProtNLM"/>
    </source>
</evidence>
<dbReference type="Proteomes" id="UP001055580">
    <property type="component" value="Chromosome"/>
</dbReference>
<accession>A0ABY4TPX8</accession>
<name>A0ABY4TPX8_9SPHN</name>
<feature type="transmembrane region" description="Helical" evidence="6">
    <location>
        <begin position="87"/>
        <end position="111"/>
    </location>
</feature>
<feature type="transmembrane region" description="Helical" evidence="6">
    <location>
        <begin position="45"/>
        <end position="66"/>
    </location>
</feature>
<feature type="transmembrane region" description="Helical" evidence="6">
    <location>
        <begin position="429"/>
        <end position="450"/>
    </location>
</feature>
<comment type="subcellular location">
    <subcellularLocation>
        <location evidence="1">Cell membrane</location>
        <topology evidence="1">Multi-pass membrane protein</topology>
    </subcellularLocation>
</comment>
<organism evidence="7 8">
    <name type="scientific">Sphingomonas donggukensis</name>
    <dbReference type="NCBI Taxonomy" id="2949093"/>
    <lineage>
        <taxon>Bacteria</taxon>
        <taxon>Pseudomonadati</taxon>
        <taxon>Pseudomonadota</taxon>
        <taxon>Alphaproteobacteria</taxon>
        <taxon>Sphingomonadales</taxon>
        <taxon>Sphingomonadaceae</taxon>
        <taxon>Sphingomonas</taxon>
    </lineage>
</organism>
<dbReference type="PANTHER" id="PTHR30250">
    <property type="entry name" value="PST FAMILY PREDICTED COLANIC ACID TRANSPORTER"/>
    <property type="match status" value="1"/>
</dbReference>
<feature type="transmembrane region" description="Helical" evidence="6">
    <location>
        <begin position="462"/>
        <end position="485"/>
    </location>
</feature>
<keyword evidence="8" id="KW-1185">Reference proteome</keyword>
<evidence type="ECO:0000256" key="6">
    <source>
        <dbReference type="SAM" id="Phobius"/>
    </source>
</evidence>
<evidence type="ECO:0000256" key="1">
    <source>
        <dbReference type="ARBA" id="ARBA00004651"/>
    </source>
</evidence>
<protein>
    <recommendedName>
        <fullName evidence="9">Polysaccharide biosynthesis protein</fullName>
    </recommendedName>
</protein>
<evidence type="ECO:0000313" key="8">
    <source>
        <dbReference type="Proteomes" id="UP001055580"/>
    </source>
</evidence>
<evidence type="ECO:0000256" key="5">
    <source>
        <dbReference type="ARBA" id="ARBA00023136"/>
    </source>
</evidence>
<feature type="transmembrane region" description="Helical" evidence="6">
    <location>
        <begin position="12"/>
        <end position="33"/>
    </location>
</feature>
<evidence type="ECO:0000256" key="3">
    <source>
        <dbReference type="ARBA" id="ARBA00022692"/>
    </source>
</evidence>
<keyword evidence="2" id="KW-1003">Cell membrane</keyword>
<keyword evidence="5 6" id="KW-0472">Membrane</keyword>
<feature type="transmembrane region" description="Helical" evidence="6">
    <location>
        <begin position="345"/>
        <end position="365"/>
    </location>
</feature>
<evidence type="ECO:0000256" key="4">
    <source>
        <dbReference type="ARBA" id="ARBA00022989"/>
    </source>
</evidence>
<sequence length="511" mass="53659">MKIAGRIGREMAVQMLGFGVQIADRILIAGLLIRAWGVSGFAEWSLVLAAGGLVGLFDFGVNLYWANRVLFLVQRGDAARARAVARAGNLLMIGASATGLLAVIIGFGFYAQRTGGVEVSPSLWLAAALVAGATFARSATTIQMSVYRAHEQFARQSLLWLAGDVARLLVTAIFVLAGAPLLMVAAAQCGAAILVHGLTIVLDNNRRFPEFRFGIGAIPPEERPCAAHMMLGFWLQSAPSTALTYIPIFLLGGVSTATGLAQFALMRTLSNVMRAVLQPFSVVCGQESARRFAIGDRAGVGSTYGESVVLLGVLGAIPAAILMALGQIVFALWSGHRSLFDPLMLMFAIAPPLLFPSIMMAQAYLSTINDPWPIAWSRVVQTLLSVAGYVALPIADPAMRMFVALAVAEIVALGIGLTRAVRKSVPGSMLLLTIRAGLATAAAVGMTYFAAYLGGMIEAPPLLRLVTGGLAGGLAGAVAVAAFGIDARRRSALIAMLGRRLRRPDATSPPS</sequence>
<dbReference type="EMBL" id="CP098401">
    <property type="protein sequence ID" value="URW74445.1"/>
    <property type="molecule type" value="Genomic_DNA"/>
</dbReference>
<dbReference type="RefSeq" id="WP_250748532.1">
    <property type="nucleotide sequence ID" value="NZ_CP098401.1"/>
</dbReference>
<feature type="transmembrane region" description="Helical" evidence="6">
    <location>
        <begin position="158"/>
        <end position="177"/>
    </location>
</feature>
<feature type="transmembrane region" description="Helical" evidence="6">
    <location>
        <begin position="123"/>
        <end position="146"/>
    </location>
</feature>
<dbReference type="PANTHER" id="PTHR30250:SF11">
    <property type="entry name" value="O-ANTIGEN TRANSPORTER-RELATED"/>
    <property type="match status" value="1"/>
</dbReference>
<keyword evidence="4 6" id="KW-1133">Transmembrane helix</keyword>
<feature type="transmembrane region" description="Helical" evidence="6">
    <location>
        <begin position="242"/>
        <end position="265"/>
    </location>
</feature>
<evidence type="ECO:0000313" key="7">
    <source>
        <dbReference type="EMBL" id="URW74445.1"/>
    </source>
</evidence>
<gene>
    <name evidence="7" type="ORF">M9980_07565</name>
</gene>
<proteinExistence type="predicted"/>
<evidence type="ECO:0000256" key="2">
    <source>
        <dbReference type="ARBA" id="ARBA00022475"/>
    </source>
</evidence>
<feature type="transmembrane region" description="Helical" evidence="6">
    <location>
        <begin position="398"/>
        <end position="417"/>
    </location>
</feature>
<keyword evidence="3 6" id="KW-0812">Transmembrane</keyword>
<dbReference type="InterPro" id="IPR050833">
    <property type="entry name" value="Poly_Biosynth_Transport"/>
</dbReference>
<feature type="transmembrane region" description="Helical" evidence="6">
    <location>
        <begin position="308"/>
        <end position="333"/>
    </location>
</feature>
<reference evidence="7" key="1">
    <citation type="submission" date="2022-05" db="EMBL/GenBank/DDBJ databases">
        <title>Sphingomonas sp. strain RMG20 Genome sequencing and assembly.</title>
        <authorList>
            <person name="Kim I."/>
        </authorList>
    </citation>
    <scope>NUCLEOTIDE SEQUENCE</scope>
    <source>
        <strain evidence="7">RMG20</strain>
    </source>
</reference>